<dbReference type="GO" id="GO:0045254">
    <property type="term" value="C:pyruvate dehydrogenase complex"/>
    <property type="evidence" value="ECO:0007669"/>
    <property type="project" value="InterPro"/>
</dbReference>
<keyword evidence="5" id="KW-0496">Mitochondrion</keyword>
<reference evidence="12 13" key="1">
    <citation type="journal article" date="2011" name="Proc. Natl. Acad. Sci. U.S.A.">
        <title>Comparative genomics of xylose-fermenting fungi for enhanced biofuel production.</title>
        <authorList>
            <person name="Wohlbach D.J."/>
            <person name="Kuo A."/>
            <person name="Sato T.K."/>
            <person name="Potts K.M."/>
            <person name="Salamov A.A."/>
            <person name="LaButti K.M."/>
            <person name="Sun H."/>
            <person name="Clum A."/>
            <person name="Pangilinan J.L."/>
            <person name="Lindquist E.A."/>
            <person name="Lucas S."/>
            <person name="Lapidus A."/>
            <person name="Jin M."/>
            <person name="Gunawan C."/>
            <person name="Balan V."/>
            <person name="Dale B.E."/>
            <person name="Jeffries T.W."/>
            <person name="Zinkel R."/>
            <person name="Barry K.W."/>
            <person name="Grigoriev I.V."/>
            <person name="Gasch A.P."/>
        </authorList>
    </citation>
    <scope>NUCLEOTIDE SEQUENCE [LARGE SCALE GENOMIC DNA]</scope>
    <source>
        <strain evidence="12">ATCC 10573</strain>
        <strain evidence="13">ATCC 10573 / BCRC 21748 / CBS 615 / JCM 9827 / NBRC 10315 / NRRL Y-1498 / VKM Y-70</strain>
    </source>
</reference>
<dbReference type="Gene3D" id="2.40.50.100">
    <property type="match status" value="1"/>
</dbReference>
<dbReference type="SUPFAM" id="SSF51230">
    <property type="entry name" value="Single hybrid motif"/>
    <property type="match status" value="1"/>
</dbReference>
<dbReference type="EMBL" id="GL996527">
    <property type="protein sequence ID" value="EGV62704.1"/>
    <property type="molecule type" value="Genomic_DNA"/>
</dbReference>
<dbReference type="PROSITE" id="PS51826">
    <property type="entry name" value="PSBD"/>
    <property type="match status" value="1"/>
</dbReference>
<keyword evidence="4" id="KW-0809">Transit peptide</keyword>
<gene>
    <name evidence="12" type="ORF">CANTEDRAFT_115384</name>
</gene>
<dbReference type="PANTHER" id="PTHR23151:SF82">
    <property type="entry name" value="PYRUVATE DEHYDROGENASE COMPLEX PROTEIN X COMPONENT, MITOCHONDRIAL"/>
    <property type="match status" value="1"/>
</dbReference>
<evidence type="ECO:0000256" key="2">
    <source>
        <dbReference type="ARBA" id="ARBA00007317"/>
    </source>
</evidence>
<dbReference type="HOGENOM" id="CLU_035825_2_1_1"/>
<dbReference type="PANTHER" id="PTHR23151">
    <property type="entry name" value="DIHYDROLIPOAMIDE ACETYL/SUCCINYL-TRANSFERASE-RELATED"/>
    <property type="match status" value="1"/>
</dbReference>
<accession>G3B9N3</accession>
<evidence type="ECO:0000259" key="11">
    <source>
        <dbReference type="PROSITE" id="PS51826"/>
    </source>
</evidence>
<comment type="subcellular location">
    <subcellularLocation>
        <location evidence="1">Mitochondrion matrix</location>
    </subcellularLocation>
</comment>
<evidence type="ECO:0000256" key="4">
    <source>
        <dbReference type="ARBA" id="ARBA00022946"/>
    </source>
</evidence>
<dbReference type="Proteomes" id="UP000000707">
    <property type="component" value="Unassembled WGS sequence"/>
</dbReference>
<feature type="domain" description="Lipoyl-binding" evidence="10">
    <location>
        <begin position="26"/>
        <end position="102"/>
    </location>
</feature>
<dbReference type="GO" id="GO:0005759">
    <property type="term" value="C:mitochondrial matrix"/>
    <property type="evidence" value="ECO:0007669"/>
    <property type="project" value="UniProtKB-SubCell"/>
</dbReference>
<dbReference type="InterPro" id="IPR000089">
    <property type="entry name" value="Biotin_lipoyl"/>
</dbReference>
<dbReference type="GeneID" id="18247843"/>
<dbReference type="GO" id="GO:0004742">
    <property type="term" value="F:dihydrolipoyllysine-residue acetyltransferase activity"/>
    <property type="evidence" value="ECO:0007669"/>
    <property type="project" value="TreeGrafter"/>
</dbReference>
<feature type="domain" description="Peripheral subunit-binding (PSBD)" evidence="11">
    <location>
        <begin position="162"/>
        <end position="203"/>
    </location>
</feature>
<feature type="compositionally biased region" description="Low complexity" evidence="9">
    <location>
        <begin position="127"/>
        <end position="150"/>
    </location>
</feature>
<evidence type="ECO:0000256" key="8">
    <source>
        <dbReference type="ARBA" id="ARBA00083110"/>
    </source>
</evidence>
<evidence type="ECO:0000313" key="13">
    <source>
        <dbReference type="Proteomes" id="UP000000707"/>
    </source>
</evidence>
<dbReference type="eggNOG" id="KOG0557">
    <property type="taxonomic scope" value="Eukaryota"/>
</dbReference>
<dbReference type="AlphaFoldDB" id="G3B9N3"/>
<sequence length="410" mass="44225">MLRTTASHSIRAAKSQFHTSARIAAASIFRMPAMSPTMTEGGITAWKVKPGESFAAGDVLIEIETDKATIDVEAQDDGILWEILANNGDSGIPVGKPIAYLAEPNDDLATLEKPPAEEEPTREAITPEASKPSPSKSEPAPAKSAPVPSSGSVITKANPNQKLFPSVELLLHKHHISPEDAFAKIEASGPNGRLLKGDVLAYLGEIQKDSVVSVANFIHEKQHLDLSNIVLKEPEASKPAEKAADKPAEPVKPKNILTLKVSAPLDVPNDQFRYAFENSIHSAITRTYAARFPEFATSPSGSSIISNADDIFDDLLAAPPTKSRFQVYDISYKFPTSNLNRLFAPIDAFDDLMSTPGKEVNSGSGSGSGVVDVEFKVKFDDKLTDSVEFVEYFQNSLLEQIPSKSLNVVE</sequence>
<comment type="subunit">
    <text evidence="7">Eukaryotic pyruvate dehydrogenase (PDH) complexes are organized as a core consisting of the oligomeric dihydrolipoamide acetyl-transferase (E2), around which are arranged multiple copies of pyruvate dehydrogenase (E1), dihydrolipoamide dehydrogenase (E3) and protein X (E3BP) bound by non-covalent bonds.</text>
</comment>
<dbReference type="InterPro" id="IPR011053">
    <property type="entry name" value="Single_hybrid_motif"/>
</dbReference>
<dbReference type="InterPro" id="IPR045257">
    <property type="entry name" value="E2/Pdx1"/>
</dbReference>
<name>G3B9N3_CANTC</name>
<dbReference type="GO" id="GO:0006086">
    <property type="term" value="P:pyruvate decarboxylation to acetyl-CoA"/>
    <property type="evidence" value="ECO:0007669"/>
    <property type="project" value="InterPro"/>
</dbReference>
<comment type="function">
    <text evidence="6">Required for anchoring dihydrolipoamide dehydrogenase (E3) to the dihydrolipoamide transacetylase (E2) core of the pyruvate dehydrogenase complexes of eukaryotes. This specific binding is essential for a functional PDH complex.</text>
</comment>
<dbReference type="FunFam" id="2.40.50.100:FF:000010">
    <property type="entry name" value="Acetyltransferase component of pyruvate dehydrogenase complex"/>
    <property type="match status" value="1"/>
</dbReference>
<dbReference type="SUPFAM" id="SSF47005">
    <property type="entry name" value="Peripheral subunit-binding domain of 2-oxo acid dehydrogenase complex"/>
    <property type="match status" value="1"/>
</dbReference>
<keyword evidence="13" id="KW-1185">Reference proteome</keyword>
<evidence type="ECO:0000256" key="9">
    <source>
        <dbReference type="SAM" id="MobiDB-lite"/>
    </source>
</evidence>
<evidence type="ECO:0000256" key="6">
    <source>
        <dbReference type="ARBA" id="ARBA00059875"/>
    </source>
</evidence>
<dbReference type="CDD" id="cd06849">
    <property type="entry name" value="lipoyl_domain"/>
    <property type="match status" value="1"/>
</dbReference>
<dbReference type="PROSITE" id="PS00189">
    <property type="entry name" value="LIPOYL"/>
    <property type="match status" value="1"/>
</dbReference>
<dbReference type="Pfam" id="PF00364">
    <property type="entry name" value="Biotin_lipoyl"/>
    <property type="match status" value="1"/>
</dbReference>
<dbReference type="Gene3D" id="4.10.320.10">
    <property type="entry name" value="E3-binding domain"/>
    <property type="match status" value="1"/>
</dbReference>
<evidence type="ECO:0000256" key="1">
    <source>
        <dbReference type="ARBA" id="ARBA00004305"/>
    </source>
</evidence>
<dbReference type="FunFam" id="4.10.320.10:FF:000017">
    <property type="entry name" value="Pyruvate dehydrogenase complex protein X component, mitochondrial"/>
    <property type="match status" value="1"/>
</dbReference>
<dbReference type="InterPro" id="IPR003016">
    <property type="entry name" value="2-oxoA_DH_lipoyl-BS"/>
</dbReference>
<dbReference type="OrthoDB" id="202158at2759"/>
<dbReference type="InterPro" id="IPR036625">
    <property type="entry name" value="E3-bd_dom_sf"/>
</dbReference>
<evidence type="ECO:0000259" key="10">
    <source>
        <dbReference type="PROSITE" id="PS50968"/>
    </source>
</evidence>
<comment type="similarity">
    <text evidence="2">Belongs to the 2-oxoacid dehydrogenase family.</text>
</comment>
<evidence type="ECO:0000256" key="7">
    <source>
        <dbReference type="ARBA" id="ARBA00065810"/>
    </source>
</evidence>
<keyword evidence="3" id="KW-0450">Lipoyl</keyword>
<organism evidence="13">
    <name type="scientific">Candida tenuis (strain ATCC 10573 / BCRC 21748 / CBS 615 / JCM 9827 / NBRC 10315 / NRRL Y-1498 / VKM Y-70)</name>
    <name type="common">Yeast</name>
    <name type="synonym">Yamadazyma tenuis</name>
    <dbReference type="NCBI Taxonomy" id="590646"/>
    <lineage>
        <taxon>Eukaryota</taxon>
        <taxon>Fungi</taxon>
        <taxon>Dikarya</taxon>
        <taxon>Ascomycota</taxon>
        <taxon>Saccharomycotina</taxon>
        <taxon>Pichiomycetes</taxon>
        <taxon>Debaryomycetaceae</taxon>
        <taxon>Yamadazyma</taxon>
    </lineage>
</organism>
<dbReference type="InterPro" id="IPR004167">
    <property type="entry name" value="PSBD"/>
</dbReference>
<dbReference type="EMBL" id="GL996527">
    <property type="protein sequence ID" value="EGV62705.1"/>
    <property type="molecule type" value="Genomic_DNA"/>
</dbReference>
<dbReference type="PROSITE" id="PS50968">
    <property type="entry name" value="BIOTINYL_LIPOYL"/>
    <property type="match status" value="1"/>
</dbReference>
<proteinExistence type="inferred from homology"/>
<protein>
    <recommendedName>
        <fullName evidence="8">Dihydrolipoamide dehydrogenase-binding protein of pyruvate dehydrogenase complex</fullName>
    </recommendedName>
</protein>
<evidence type="ECO:0000256" key="3">
    <source>
        <dbReference type="ARBA" id="ARBA00022823"/>
    </source>
</evidence>
<dbReference type="STRING" id="590646.G3B9N3"/>
<evidence type="ECO:0000256" key="5">
    <source>
        <dbReference type="ARBA" id="ARBA00023128"/>
    </source>
</evidence>
<feature type="region of interest" description="Disordered" evidence="9">
    <location>
        <begin position="110"/>
        <end position="157"/>
    </location>
</feature>
<dbReference type="KEGG" id="cten:18247843"/>
<evidence type="ECO:0000313" key="12">
    <source>
        <dbReference type="EMBL" id="EGV62705.1"/>
    </source>
</evidence>